<dbReference type="PROSITE" id="PS00455">
    <property type="entry name" value="AMP_BINDING"/>
    <property type="match status" value="2"/>
</dbReference>
<dbReference type="RefSeq" id="WP_094853726.1">
    <property type="nucleotide sequence ID" value="NZ_NEVM01000002.1"/>
</dbReference>
<dbReference type="PANTHER" id="PTHR45527:SF1">
    <property type="entry name" value="FATTY ACID SYNTHASE"/>
    <property type="match status" value="1"/>
</dbReference>
<name>A0A261SC47_9BORD</name>
<dbReference type="InterPro" id="IPR009081">
    <property type="entry name" value="PP-bd_ACP"/>
</dbReference>
<evidence type="ECO:0000256" key="4">
    <source>
        <dbReference type="ARBA" id="ARBA00022553"/>
    </source>
</evidence>
<dbReference type="GO" id="GO:0009366">
    <property type="term" value="C:enterobactin synthetase complex"/>
    <property type="evidence" value="ECO:0007669"/>
    <property type="project" value="TreeGrafter"/>
</dbReference>
<keyword evidence="4" id="KW-0597">Phosphoprotein</keyword>
<dbReference type="InterPro" id="IPR010071">
    <property type="entry name" value="AA_adenyl_dom"/>
</dbReference>
<proteinExistence type="inferred from homology"/>
<comment type="cofactor">
    <cofactor evidence="1">
        <name>pantetheine 4'-phosphate</name>
        <dbReference type="ChEBI" id="CHEBI:47942"/>
    </cofactor>
</comment>
<evidence type="ECO:0000259" key="6">
    <source>
        <dbReference type="PROSITE" id="PS50075"/>
    </source>
</evidence>
<reference evidence="8" key="1">
    <citation type="submission" date="2017-05" db="EMBL/GenBank/DDBJ databases">
        <title>Complete and WGS of Bordetella genogroups.</title>
        <authorList>
            <person name="Spilker T."/>
            <person name="Lipuma J."/>
        </authorList>
    </citation>
    <scope>NUCLEOTIDE SEQUENCE [LARGE SCALE GENOMIC DNA]</scope>
    <source>
        <strain evidence="8">AU16122</strain>
    </source>
</reference>
<dbReference type="GO" id="GO:0047527">
    <property type="term" value="F:2,3-dihydroxybenzoate-serine ligase activity"/>
    <property type="evidence" value="ECO:0007669"/>
    <property type="project" value="TreeGrafter"/>
</dbReference>
<dbReference type="InterPro" id="IPR001242">
    <property type="entry name" value="Condensation_dom"/>
</dbReference>
<dbReference type="FunFam" id="3.40.50.980:FF:000001">
    <property type="entry name" value="Non-ribosomal peptide synthetase"/>
    <property type="match status" value="1"/>
</dbReference>
<dbReference type="NCBIfam" id="NF003417">
    <property type="entry name" value="PRK04813.1"/>
    <property type="match status" value="2"/>
</dbReference>
<evidence type="ECO:0000256" key="2">
    <source>
        <dbReference type="ARBA" id="ARBA00006432"/>
    </source>
</evidence>
<dbReference type="InterPro" id="IPR020806">
    <property type="entry name" value="PKS_PP-bd"/>
</dbReference>
<dbReference type="GO" id="GO:0031177">
    <property type="term" value="F:phosphopantetheine binding"/>
    <property type="evidence" value="ECO:0007669"/>
    <property type="project" value="InterPro"/>
</dbReference>
<feature type="compositionally biased region" description="Low complexity" evidence="5">
    <location>
        <begin position="2192"/>
        <end position="2209"/>
    </location>
</feature>
<keyword evidence="3" id="KW-0596">Phosphopantetheine</keyword>
<feature type="domain" description="Carrier" evidence="6">
    <location>
        <begin position="2097"/>
        <end position="2172"/>
    </location>
</feature>
<dbReference type="InterPro" id="IPR006162">
    <property type="entry name" value="Ppantetheine_attach_site"/>
</dbReference>
<keyword evidence="8" id="KW-1185">Reference proteome</keyword>
<gene>
    <name evidence="7" type="ORF">CAL29_14785</name>
</gene>
<dbReference type="SUPFAM" id="SSF47336">
    <property type="entry name" value="ACP-like"/>
    <property type="match status" value="2"/>
</dbReference>
<dbReference type="Gene3D" id="3.30.300.30">
    <property type="match status" value="2"/>
</dbReference>
<evidence type="ECO:0000256" key="1">
    <source>
        <dbReference type="ARBA" id="ARBA00001957"/>
    </source>
</evidence>
<dbReference type="FunFam" id="1.10.1200.10:FF:000005">
    <property type="entry name" value="Nonribosomal peptide synthetase 1"/>
    <property type="match status" value="1"/>
</dbReference>
<dbReference type="Pfam" id="PF00501">
    <property type="entry name" value="AMP-binding"/>
    <property type="match status" value="2"/>
</dbReference>
<dbReference type="OrthoDB" id="8826085at2"/>
<dbReference type="SUPFAM" id="SSF52777">
    <property type="entry name" value="CoA-dependent acyltransferases"/>
    <property type="match status" value="6"/>
</dbReference>
<evidence type="ECO:0000313" key="7">
    <source>
        <dbReference type="EMBL" id="OZI34735.1"/>
    </source>
</evidence>
<dbReference type="Pfam" id="PF00550">
    <property type="entry name" value="PP-binding"/>
    <property type="match status" value="2"/>
</dbReference>
<dbReference type="InterPro" id="IPR036736">
    <property type="entry name" value="ACP-like_sf"/>
</dbReference>
<dbReference type="Gene3D" id="3.30.559.10">
    <property type="entry name" value="Chloramphenicol acetyltransferase-like domain"/>
    <property type="match status" value="3"/>
</dbReference>
<protein>
    <recommendedName>
        <fullName evidence="6">Carrier domain-containing protein</fullName>
    </recommendedName>
</protein>
<evidence type="ECO:0000256" key="3">
    <source>
        <dbReference type="ARBA" id="ARBA00022450"/>
    </source>
</evidence>
<dbReference type="FunFam" id="3.40.50.12780:FF:000012">
    <property type="entry name" value="Non-ribosomal peptide synthetase"/>
    <property type="match status" value="1"/>
</dbReference>
<feature type="region of interest" description="Disordered" evidence="5">
    <location>
        <begin position="2179"/>
        <end position="2209"/>
    </location>
</feature>
<sequence>MSESSNLDSRRAALTPAQKEALRARIRGGGPAGRAAPALISPLPEGVDAVLSHAQQRLWFLWRLAPADTAYHLGAGLRLHGDLDVKALERTLHTLTRRHASLHTAFPAGADGQPVPVRCEEGAPPLPLTDLTAQPEPRREETLQALKTRLFEQAFDLERGPLIRYALIRMASNEHCLLVVIHHIVADAWSTQLILDQLGPAYASEIGARDETARGAIAQRESGIPGVARVDADPPPVGYADFAHYQRLWLEGPEGARQLAYWVQRLQGDAPEPLVQPDHVHAGQRSGRATTMAYALRPEVVGGLRRRAARLQASMFAVLLAGLQATLFRRTRGGDVRIGVPYANRTMAQTRDIVGLFANTLVLRVPVEGSLPVDDLILRTRDAAAEAQGAQDLPFDRLVEALRPTRRLGETPLFQVMYNHLRQRHAPLAQWTGLRVEYFDLPNTGAQADFQIETVEYDDDRVTVNLRFAADLFDEATIRALADQYLAVLQDIAVGSRVNIDDLAMQDATALRRVHANGAGPVVAWPRRPVHKAFEAQALLRPDATALACADGAVLTYRELNARANALAAILVAQDVAPDHAVGILLHRSVDMVVAILGVMKAGGAYVPLDPEYPADRLVYMLQDSRMDILLTVTELAAIVPEQAPARATLRVINMDSLDAPAVPCGDPDVPLHPDNLAYIIYTSGSTGRPKGTCNTHGALANRIAWMQDAYRLDDADVVLQKTSFSFDVSVWEFFWPLMQGASIALLAAGAQRDSALVCAAIKRYRVTTLHFVPSMLDAFLLNGDAPACTSLRRLVCSGESLPVDLKNRALSLLPDAALYNLYGPTEAAIDVTHWTCRPEDAIVPIGRPIANLRTYVIDDALALMPAGQAAELYLGGAGLARGYLGKAALTAERFVPDFINGGGGRLYRTGDLARWSDGGVLEYLGRRDDQVKLRGFRVELGEIESILAERRDVRQAVVVARKDDAGTRLHAYVTAMHAAALDTDALKADLAARLPAYMVPTQVQVLEQLPVNANGKADRKALAALPERTAVATVATDTDQGVRTPTESKLVEVWRTVLGVADIGTEQNFFELGGDSILVLKMVALAARAGIEVVPADLFAHQTVRALAAAIEGRAPRQGEPLPRAPELRHRAPASAAQRRLCLLWNLAPASSAYHIVGALTLKGGLAPDTLRAAFERMVAANEALRTTFDMEDEGLFQVIHDTLPCGWETRDLTDDPAGLQASIQAYAERPFDLRRGPLLRAAVYRLGPDHHVLAVVLHHVVADGWAMQLLLRDVLAALAGTRPIQALTAAGGAMPVASGSPPLQYADYAVWEAQWLSGAAARAQLSYWTRRLAGPVAPLELSADHPRRAEPRYTVARQSMCIDALVAQQLRLAARTRGDTVFVLLHAAWHILLHRYTGQTSLRVGVTEANRSQAAFAETIGLFVNTQIIATALTPGMTAAQAVAQVGTALAEARDNQGLPFDAVVDALQPERGARHGPLVQVLHNHQRQLAMPPAPVGMDVSLCPLALALDAQFEIALESEERDDGGIVITLAYARELFDQSTASRLVQHYIKVLLTCLRKPGARLGELAMLDEGEQGVLRTLAQPALAADSGPDFLVAIADWARVEPGAPALRCGATRWTRGVLGERIQALTRRLVAMGIGPGSLVGVAMARTPDLPATLLAVLTTGAAYVPLSPALPSDRLSYMIEDSGITILLSQAAVLPTLPDRPGLQRVAIDLPWPAEAERAEQTAMGADGYERQPGSLAYVIYTSGSTGRPKGVMVPYGALQNFLSSMRRQPGLRAGETLLAVTSLSFDIAALELFLPLMAGGELILATDGETRDAGALSSMLEAGRVDVLQATPAMLQLLLDSGWSPVGMRVLCGGEAMPGSLADRLLAEGVALWNMYGPTETTIWSLTGRMRAGRADLGAPVAGTTAYVLDGEAEMLPLGASGELCLGGMGLARGYLGKPGLTAERFVPDPFGDQGERLYRTGDVVRRAGDGSVNYLGRRDHQIKIRGFRVELGEIESQLSSYAGVRQAVVVTWNMAAGVVLVGYVTVDPDVDVDPAALRSALATALPDYMVPAQIVRLDQLPLNSNGKVDRKALPMPVASSAPRSLPADDVERAVAAQWQAALAVDDIGREDDFFDLGGNSLAAMQCLARLNARYGVGVPFSVFYGSPRLGALADAIRRAVADRTGNATGIGADDQHTDAGRASPSDPAAASAASGRADSATLAPLQRRIWLADRLARDAERASYNMGSAFDIAGKLDHGALGRALHALVERHAILRSAYPEDDDGEASVVTVGKIDLTLETRSYEGDDARWPAWRDARLRDMSKAPFDLGVAPLLRIEVVRRSADRHALLLVVHHIIFDGTSASIFLRELGVLYNAFRAGRASPLPPLALQYADYAMDAEQTVLGNRNRLETYWREALGDVPSFALDTPEPGEEGAGAANARPGAAGSSYVLRQHVSLNETLAPGSLFPRLFAALGLSMHGKQGLDDAILGVDVAGRNASALGDLIGFFVNVLPVRSRVTSDMTVASYLDDLRRRFAEAADHQALPYEDIARTAQKTRKRLGVADRHPLVRVLFVMQDSVPVPQFDGLTIVPTPAPYGAAKFDLTVFVTPQGHGLDVDWVFDPRVCASAAVEDLAAAWGDVAGALLRMDPDFLACRARLAVRPGAEKTLDPLA</sequence>
<dbReference type="InterPro" id="IPR000873">
    <property type="entry name" value="AMP-dep_synth/lig_dom"/>
</dbReference>
<dbReference type="Gene3D" id="2.30.38.10">
    <property type="entry name" value="Luciferase, Domain 3"/>
    <property type="match status" value="2"/>
</dbReference>
<dbReference type="SUPFAM" id="SSF56801">
    <property type="entry name" value="Acetyl-CoA synthetase-like"/>
    <property type="match status" value="2"/>
</dbReference>
<feature type="domain" description="Carrier" evidence="6">
    <location>
        <begin position="1042"/>
        <end position="1116"/>
    </location>
</feature>
<evidence type="ECO:0000256" key="5">
    <source>
        <dbReference type="SAM" id="MobiDB-lite"/>
    </source>
</evidence>
<comment type="caution">
    <text evidence="7">The sequence shown here is derived from an EMBL/GenBank/DDBJ whole genome shotgun (WGS) entry which is preliminary data.</text>
</comment>
<dbReference type="SMART" id="SM00823">
    <property type="entry name" value="PKS_PP"/>
    <property type="match status" value="2"/>
</dbReference>
<dbReference type="Pfam" id="PF13193">
    <property type="entry name" value="AMP-binding_C"/>
    <property type="match status" value="2"/>
</dbReference>
<dbReference type="FunFam" id="3.30.300.30:FF:000010">
    <property type="entry name" value="Enterobactin synthetase component F"/>
    <property type="match status" value="2"/>
</dbReference>
<dbReference type="InterPro" id="IPR020845">
    <property type="entry name" value="AMP-binding_CS"/>
</dbReference>
<dbReference type="InterPro" id="IPR025110">
    <property type="entry name" value="AMP-bd_C"/>
</dbReference>
<dbReference type="InterPro" id="IPR045851">
    <property type="entry name" value="AMP-bd_C_sf"/>
</dbReference>
<accession>A0A261SC47</accession>
<organism evidence="7 8">
    <name type="scientific">Bordetella genomosp. 10</name>
    <dbReference type="NCBI Taxonomy" id="1416804"/>
    <lineage>
        <taxon>Bacteria</taxon>
        <taxon>Pseudomonadati</taxon>
        <taxon>Pseudomonadota</taxon>
        <taxon>Betaproteobacteria</taxon>
        <taxon>Burkholderiales</taxon>
        <taxon>Alcaligenaceae</taxon>
        <taxon>Bordetella</taxon>
    </lineage>
</organism>
<evidence type="ECO:0000313" key="8">
    <source>
        <dbReference type="Proteomes" id="UP000216020"/>
    </source>
</evidence>
<dbReference type="PROSITE" id="PS50075">
    <property type="entry name" value="CARRIER"/>
    <property type="match status" value="2"/>
</dbReference>
<dbReference type="FunFam" id="3.40.50.980:FF:000002">
    <property type="entry name" value="Enterobactin synthetase component F"/>
    <property type="match status" value="1"/>
</dbReference>
<dbReference type="EMBL" id="NEVM01000002">
    <property type="protein sequence ID" value="OZI34735.1"/>
    <property type="molecule type" value="Genomic_DNA"/>
</dbReference>
<dbReference type="CDD" id="cd17646">
    <property type="entry name" value="A_NRPS_AB3403-like"/>
    <property type="match status" value="1"/>
</dbReference>
<comment type="similarity">
    <text evidence="2">Belongs to the ATP-dependent AMP-binding enzyme family.</text>
</comment>
<dbReference type="InterPro" id="IPR023213">
    <property type="entry name" value="CAT-like_dom_sf"/>
</dbReference>
<dbReference type="FunFam" id="2.30.38.10:FF:000001">
    <property type="entry name" value="Non-ribosomal peptide synthetase PvdI"/>
    <property type="match status" value="1"/>
</dbReference>
<dbReference type="GO" id="GO:0009239">
    <property type="term" value="P:enterobactin biosynthetic process"/>
    <property type="evidence" value="ECO:0007669"/>
    <property type="project" value="TreeGrafter"/>
</dbReference>
<dbReference type="PANTHER" id="PTHR45527">
    <property type="entry name" value="NONRIBOSOMAL PEPTIDE SYNTHETASE"/>
    <property type="match status" value="1"/>
</dbReference>
<dbReference type="GO" id="GO:0005829">
    <property type="term" value="C:cytosol"/>
    <property type="evidence" value="ECO:0007669"/>
    <property type="project" value="TreeGrafter"/>
</dbReference>
<dbReference type="CDD" id="cd19531">
    <property type="entry name" value="LCL_NRPS-like"/>
    <property type="match status" value="2"/>
</dbReference>
<dbReference type="PROSITE" id="PS00012">
    <property type="entry name" value="PHOSPHOPANTETHEINE"/>
    <property type="match status" value="1"/>
</dbReference>
<dbReference type="Gene3D" id="1.10.1200.10">
    <property type="entry name" value="ACP-like"/>
    <property type="match status" value="2"/>
</dbReference>
<dbReference type="GO" id="GO:0043041">
    <property type="term" value="P:amino acid activation for nonribosomal peptide biosynthetic process"/>
    <property type="evidence" value="ECO:0007669"/>
    <property type="project" value="TreeGrafter"/>
</dbReference>
<dbReference type="Gene3D" id="3.30.559.30">
    <property type="entry name" value="Nonribosomal peptide synthetase, condensation domain"/>
    <property type="match status" value="3"/>
</dbReference>
<dbReference type="Pfam" id="PF00668">
    <property type="entry name" value="Condensation"/>
    <property type="match status" value="4"/>
</dbReference>
<dbReference type="Proteomes" id="UP000216020">
    <property type="component" value="Unassembled WGS sequence"/>
</dbReference>
<dbReference type="NCBIfam" id="TIGR01733">
    <property type="entry name" value="AA-adenyl-dom"/>
    <property type="match status" value="2"/>
</dbReference>
<dbReference type="Gene3D" id="3.40.50.980">
    <property type="match status" value="4"/>
</dbReference>